<evidence type="ECO:0000256" key="3">
    <source>
        <dbReference type="ARBA" id="ARBA00016943"/>
    </source>
</evidence>
<feature type="binding site" evidence="12">
    <location>
        <position position="238"/>
    </location>
    <ligand>
        <name>K(+)</name>
        <dbReference type="ChEBI" id="CHEBI:29103"/>
    </ligand>
</feature>
<keyword evidence="6 12" id="KW-0547">Nucleotide-binding</keyword>
<dbReference type="PANTHER" id="PTHR10584:SF166">
    <property type="entry name" value="RIBOKINASE"/>
    <property type="match status" value="1"/>
</dbReference>
<feature type="binding site" evidence="12">
    <location>
        <position position="182"/>
    </location>
    <ligand>
        <name>ATP</name>
        <dbReference type="ChEBI" id="CHEBI:30616"/>
    </ligand>
</feature>
<dbReference type="InterPro" id="IPR002139">
    <property type="entry name" value="Ribo/fructo_kinase"/>
</dbReference>
<feature type="binding site" evidence="12">
    <location>
        <position position="279"/>
    </location>
    <ligand>
        <name>K(+)</name>
        <dbReference type="ChEBI" id="CHEBI:29103"/>
    </ligand>
</feature>
<feature type="binding site" evidence="12">
    <location>
        <position position="277"/>
    </location>
    <ligand>
        <name>K(+)</name>
        <dbReference type="ChEBI" id="CHEBI:29103"/>
    </ligand>
</feature>
<feature type="active site" description="Proton acceptor" evidence="12">
    <location>
        <position position="244"/>
    </location>
</feature>
<evidence type="ECO:0000256" key="10">
    <source>
        <dbReference type="ARBA" id="ARBA00022958"/>
    </source>
</evidence>
<feature type="binding site" evidence="12">
    <location>
        <begin position="38"/>
        <end position="42"/>
    </location>
    <ligand>
        <name>substrate</name>
    </ligand>
</feature>
<dbReference type="GO" id="GO:0004747">
    <property type="term" value="F:ribokinase activity"/>
    <property type="evidence" value="ECO:0007669"/>
    <property type="project" value="UniProtKB-UniRule"/>
</dbReference>
<organism evidence="14 15">
    <name type="scientific">Faecalicatena orotica</name>
    <dbReference type="NCBI Taxonomy" id="1544"/>
    <lineage>
        <taxon>Bacteria</taxon>
        <taxon>Bacillati</taxon>
        <taxon>Bacillota</taxon>
        <taxon>Clostridia</taxon>
        <taxon>Lachnospirales</taxon>
        <taxon>Lachnospiraceae</taxon>
        <taxon>Faecalicatena</taxon>
    </lineage>
</organism>
<feature type="binding site" evidence="12">
    <location>
        <begin position="243"/>
        <end position="244"/>
    </location>
    <ligand>
        <name>ATP</name>
        <dbReference type="ChEBI" id="CHEBI:30616"/>
    </ligand>
</feature>
<keyword evidence="11 12" id="KW-0119">Carbohydrate metabolism</keyword>
<evidence type="ECO:0000256" key="1">
    <source>
        <dbReference type="ARBA" id="ARBA00005380"/>
    </source>
</evidence>
<comment type="catalytic activity">
    <reaction evidence="12">
        <text>D-ribose + ATP = D-ribose 5-phosphate + ADP + H(+)</text>
        <dbReference type="Rhea" id="RHEA:13697"/>
        <dbReference type="ChEBI" id="CHEBI:15378"/>
        <dbReference type="ChEBI" id="CHEBI:30616"/>
        <dbReference type="ChEBI" id="CHEBI:47013"/>
        <dbReference type="ChEBI" id="CHEBI:78346"/>
        <dbReference type="ChEBI" id="CHEBI:456216"/>
        <dbReference type="EC" id="2.7.1.15"/>
    </reaction>
</comment>
<keyword evidence="4 12" id="KW-0808">Transferase</keyword>
<dbReference type="GO" id="GO:0019303">
    <property type="term" value="P:D-ribose catabolic process"/>
    <property type="evidence" value="ECO:0007669"/>
    <property type="project" value="UniProtKB-UniRule"/>
</dbReference>
<name>A0A2Y9B969_9FIRM</name>
<comment type="activity regulation">
    <text evidence="12">Activated by a monovalent cation that binds near, but not in, the active site. The most likely occupant of the site in vivo is potassium. Ion binding induces a conformational change that may alter substrate affinity.</text>
</comment>
<evidence type="ECO:0000256" key="7">
    <source>
        <dbReference type="ARBA" id="ARBA00022777"/>
    </source>
</evidence>
<dbReference type="NCBIfam" id="TIGR02152">
    <property type="entry name" value="D_ribokin_bact"/>
    <property type="match status" value="1"/>
</dbReference>
<keyword evidence="10 12" id="KW-0630">Potassium</keyword>
<accession>A0A2Y9B969</accession>
<keyword evidence="5 12" id="KW-0479">Metal-binding</keyword>
<dbReference type="OrthoDB" id="9775849at2"/>
<feature type="binding site" evidence="12">
    <location>
        <begin position="211"/>
        <end position="216"/>
    </location>
    <ligand>
        <name>ATP</name>
        <dbReference type="ChEBI" id="CHEBI:30616"/>
    </ligand>
</feature>
<keyword evidence="8 12" id="KW-0067">ATP-binding</keyword>
<evidence type="ECO:0000256" key="11">
    <source>
        <dbReference type="ARBA" id="ARBA00023277"/>
    </source>
</evidence>
<evidence type="ECO:0000256" key="2">
    <source>
        <dbReference type="ARBA" id="ARBA00012035"/>
    </source>
</evidence>
<dbReference type="InterPro" id="IPR002173">
    <property type="entry name" value="Carboh/pur_kinase_PfkB_CS"/>
</dbReference>
<evidence type="ECO:0000256" key="9">
    <source>
        <dbReference type="ARBA" id="ARBA00022842"/>
    </source>
</evidence>
<feature type="binding site" evidence="12">
    <location>
        <begin position="10"/>
        <end position="12"/>
    </location>
    <ligand>
        <name>substrate</name>
    </ligand>
</feature>
<feature type="binding site" evidence="12">
    <location>
        <position position="268"/>
    </location>
    <ligand>
        <name>ATP</name>
        <dbReference type="ChEBI" id="CHEBI:30616"/>
    </ligand>
</feature>
<feature type="binding site" evidence="12">
    <location>
        <position position="244"/>
    </location>
    <ligand>
        <name>substrate</name>
    </ligand>
</feature>
<dbReference type="EC" id="2.7.1.15" evidence="2 12"/>
<keyword evidence="9 12" id="KW-0460">Magnesium</keyword>
<reference evidence="14 15" key="1">
    <citation type="submission" date="2018-05" db="EMBL/GenBank/DDBJ databases">
        <title>The Hungate 1000. A catalogue of reference genomes from the rumen microbiome.</title>
        <authorList>
            <person name="Kelly W."/>
        </authorList>
    </citation>
    <scope>NUCLEOTIDE SEQUENCE [LARGE SCALE GENOMIC DNA]</scope>
    <source>
        <strain evidence="14 15">NLAE-zl-C242</strain>
    </source>
</reference>
<dbReference type="Proteomes" id="UP000245845">
    <property type="component" value="Unassembled WGS sequence"/>
</dbReference>
<comment type="caution">
    <text evidence="12">Lacks conserved residue(s) required for the propagation of feature annotation.</text>
</comment>
<dbReference type="Pfam" id="PF00294">
    <property type="entry name" value="PfkB"/>
    <property type="match status" value="1"/>
</dbReference>
<dbReference type="InterPro" id="IPR029056">
    <property type="entry name" value="Ribokinase-like"/>
</dbReference>
<keyword evidence="7 12" id="KW-0418">Kinase</keyword>
<evidence type="ECO:0000313" key="15">
    <source>
        <dbReference type="Proteomes" id="UP000245845"/>
    </source>
</evidence>
<gene>
    <name evidence="12" type="primary">rbsK</name>
    <name evidence="14" type="ORF">A8806_101409</name>
</gene>
<evidence type="ECO:0000259" key="13">
    <source>
        <dbReference type="Pfam" id="PF00294"/>
    </source>
</evidence>
<proteinExistence type="inferred from homology"/>
<dbReference type="GO" id="GO:0046872">
    <property type="term" value="F:metal ion binding"/>
    <property type="evidence" value="ECO:0007669"/>
    <property type="project" value="UniProtKB-KW"/>
</dbReference>
<evidence type="ECO:0000256" key="4">
    <source>
        <dbReference type="ARBA" id="ARBA00022679"/>
    </source>
</evidence>
<evidence type="ECO:0000256" key="8">
    <source>
        <dbReference type="ARBA" id="ARBA00022840"/>
    </source>
</evidence>
<dbReference type="InterPro" id="IPR011877">
    <property type="entry name" value="Ribokinase"/>
</dbReference>
<dbReference type="PANTHER" id="PTHR10584">
    <property type="entry name" value="SUGAR KINASE"/>
    <property type="match status" value="1"/>
</dbReference>
<dbReference type="UniPathway" id="UPA00916">
    <property type="reaction ID" value="UER00889"/>
</dbReference>
<dbReference type="PRINTS" id="PR00990">
    <property type="entry name" value="RIBOKINASE"/>
</dbReference>
<dbReference type="AlphaFoldDB" id="A0A2Y9B969"/>
<dbReference type="CDD" id="cd01174">
    <property type="entry name" value="ribokinase"/>
    <property type="match status" value="1"/>
</dbReference>
<comment type="similarity">
    <text evidence="1">Belongs to the carbohydrate kinase pfkB family.</text>
</comment>
<dbReference type="Gene3D" id="3.40.1190.20">
    <property type="match status" value="1"/>
</dbReference>
<evidence type="ECO:0000313" key="14">
    <source>
        <dbReference type="EMBL" id="PWJ32121.1"/>
    </source>
</evidence>
<comment type="similarity">
    <text evidence="12">Belongs to the carbohydrate kinase PfkB family. Ribokinase subfamily.</text>
</comment>
<dbReference type="PROSITE" id="PS00583">
    <property type="entry name" value="PFKB_KINASES_1"/>
    <property type="match status" value="1"/>
</dbReference>
<evidence type="ECO:0000256" key="12">
    <source>
        <dbReference type="HAMAP-Rule" id="MF_01987"/>
    </source>
</evidence>
<dbReference type="RefSeq" id="WP_109729485.1">
    <property type="nucleotide sequence ID" value="NZ_BAAACK010000007.1"/>
</dbReference>
<protein>
    <recommendedName>
        <fullName evidence="3 12">Ribokinase</fullName>
        <shortName evidence="12">RK</shortName>
        <ecNumber evidence="2 12">2.7.1.15</ecNumber>
    </recommendedName>
</protein>
<comment type="caution">
    <text evidence="14">The sequence shown here is derived from an EMBL/GenBank/DDBJ whole genome shotgun (WGS) entry which is preliminary data.</text>
</comment>
<dbReference type="GO" id="GO:0005829">
    <property type="term" value="C:cytosol"/>
    <property type="evidence" value="ECO:0007669"/>
    <property type="project" value="TreeGrafter"/>
</dbReference>
<comment type="pathway">
    <text evidence="12">Carbohydrate metabolism; D-ribose degradation; D-ribose 5-phosphate from beta-D-ribopyranose: step 2/2.</text>
</comment>
<dbReference type="InterPro" id="IPR011611">
    <property type="entry name" value="PfkB_dom"/>
</dbReference>
<comment type="cofactor">
    <cofactor evidence="12">
        <name>Mg(2+)</name>
        <dbReference type="ChEBI" id="CHEBI:18420"/>
    </cofactor>
    <text evidence="12">Requires a divalent cation, most likely magnesium in vivo, as an electrophilic catalyst to aid phosphoryl group transfer. It is the chelate of the metal and the nucleotide that is the actual substrate.</text>
</comment>
<comment type="subcellular location">
    <subcellularLocation>
        <location evidence="12">Cytoplasm</location>
    </subcellularLocation>
</comment>
<keyword evidence="15" id="KW-1185">Reference proteome</keyword>
<evidence type="ECO:0000256" key="5">
    <source>
        <dbReference type="ARBA" id="ARBA00022723"/>
    </source>
</evidence>
<feature type="binding site" evidence="12">
    <location>
        <position position="274"/>
    </location>
    <ligand>
        <name>K(+)</name>
        <dbReference type="ChEBI" id="CHEBI:29103"/>
    </ligand>
</feature>
<feature type="binding site" evidence="12">
    <location>
        <position position="240"/>
    </location>
    <ligand>
        <name>K(+)</name>
        <dbReference type="ChEBI" id="CHEBI:29103"/>
    </ligand>
</feature>
<dbReference type="HAMAP" id="MF_01987">
    <property type="entry name" value="Ribokinase"/>
    <property type="match status" value="1"/>
</dbReference>
<dbReference type="GO" id="GO:0005524">
    <property type="term" value="F:ATP binding"/>
    <property type="evidence" value="ECO:0007669"/>
    <property type="project" value="UniProtKB-UniRule"/>
</dbReference>
<dbReference type="EMBL" id="QGDL01000001">
    <property type="protein sequence ID" value="PWJ32121.1"/>
    <property type="molecule type" value="Genomic_DNA"/>
</dbReference>
<feature type="binding site" evidence="12">
    <location>
        <position position="138"/>
    </location>
    <ligand>
        <name>substrate</name>
    </ligand>
</feature>
<comment type="function">
    <text evidence="12">Catalyzes the phosphorylation of ribose at O-5 in a reaction requiring ATP and magnesium. The resulting D-ribose-5-phosphate can then be used either for sythesis of nucleotides, histidine, and tryptophan, or as a component of the pentose phosphate pathway.</text>
</comment>
<sequence length="297" mass="31670">MEIAVVGSMNMDMIVHADRIPRKGETIAGGGIEYQPGGKGANQAVAMAKLGASVTMYGCTGNDAVGKELIDHMSSCGVNTEKIQTVEGVPTGQAVITVGEGDNTIVIIAGANDCVSIAYAEANRESILKADIIVLQNEIPEETVEYVIRMCHKCNKKIIWNPAPARTLDRELLDMITYMTPNEHEAGVIWGEKAESMDDLLMHYPEKLVVTRGEKGVSVNLKEEGIITIPAMKVDVKDTTGAGDTLNGAFCVGLSKNMSEKEALRFANAAAGLSVQKYGAQSGMPALADVERVLEEA</sequence>
<keyword evidence="12" id="KW-0963">Cytoplasm</keyword>
<evidence type="ECO:0000256" key="6">
    <source>
        <dbReference type="ARBA" id="ARBA00022741"/>
    </source>
</evidence>
<comment type="subunit">
    <text evidence="12">Homodimer.</text>
</comment>
<dbReference type="SUPFAM" id="SSF53613">
    <property type="entry name" value="Ribokinase-like"/>
    <property type="match status" value="1"/>
</dbReference>
<feature type="domain" description="Carbohydrate kinase PfkB" evidence="13">
    <location>
        <begin position="2"/>
        <end position="286"/>
    </location>
</feature>